<dbReference type="GO" id="GO:0046872">
    <property type="term" value="F:metal ion binding"/>
    <property type="evidence" value="ECO:0007669"/>
    <property type="project" value="UniProtKB-KW"/>
</dbReference>
<keyword evidence="4" id="KW-0547">Nucleotide-binding</keyword>
<evidence type="ECO:0000313" key="15">
    <source>
        <dbReference type="Proteomes" id="UP001210211"/>
    </source>
</evidence>
<evidence type="ECO:0000256" key="10">
    <source>
        <dbReference type="RuleBase" id="RU000640"/>
    </source>
</evidence>
<keyword evidence="6" id="KW-0809">Transit peptide</keyword>
<dbReference type="GO" id="GO:0042803">
    <property type="term" value="F:protein homodimerization activity"/>
    <property type="evidence" value="ECO:0007669"/>
    <property type="project" value="InterPro"/>
</dbReference>
<dbReference type="PANTHER" id="PTHR21237:SF23">
    <property type="entry name" value="GRPE PROTEIN HOMOLOG, MITOCHONDRIAL"/>
    <property type="match status" value="1"/>
</dbReference>
<evidence type="ECO:0000256" key="11">
    <source>
        <dbReference type="RuleBase" id="RU004478"/>
    </source>
</evidence>
<dbReference type="AlphaFoldDB" id="A0AAD5ZI70"/>
<dbReference type="PANTHER" id="PTHR21237">
    <property type="entry name" value="GRPE PROTEIN"/>
    <property type="match status" value="1"/>
</dbReference>
<feature type="coiled-coil region" evidence="12">
    <location>
        <begin position="130"/>
        <end position="168"/>
    </location>
</feature>
<keyword evidence="3" id="KW-0479">Metal-binding</keyword>
<dbReference type="Proteomes" id="UP001210211">
    <property type="component" value="Unassembled WGS sequence"/>
</dbReference>
<dbReference type="PRINTS" id="PR00773">
    <property type="entry name" value="GRPEPROTEIN"/>
</dbReference>
<evidence type="ECO:0000256" key="9">
    <source>
        <dbReference type="ARBA" id="ARBA00063669"/>
    </source>
</evidence>
<proteinExistence type="inferred from homology"/>
<dbReference type="GO" id="GO:0030150">
    <property type="term" value="P:protein import into mitochondrial matrix"/>
    <property type="evidence" value="ECO:0007669"/>
    <property type="project" value="TreeGrafter"/>
</dbReference>
<keyword evidence="15" id="KW-1185">Reference proteome</keyword>
<dbReference type="InterPro" id="IPR013805">
    <property type="entry name" value="GrpE_CC"/>
</dbReference>
<evidence type="ECO:0000256" key="12">
    <source>
        <dbReference type="SAM" id="Coils"/>
    </source>
</evidence>
<keyword evidence="8 10" id="KW-0143">Chaperone</keyword>
<organism evidence="14 15">
    <name type="scientific">Rhynchospora tenuis</name>
    <dbReference type="NCBI Taxonomy" id="198213"/>
    <lineage>
        <taxon>Eukaryota</taxon>
        <taxon>Viridiplantae</taxon>
        <taxon>Streptophyta</taxon>
        <taxon>Embryophyta</taxon>
        <taxon>Tracheophyta</taxon>
        <taxon>Spermatophyta</taxon>
        <taxon>Magnoliopsida</taxon>
        <taxon>Liliopsida</taxon>
        <taxon>Poales</taxon>
        <taxon>Cyperaceae</taxon>
        <taxon>Cyperoideae</taxon>
        <taxon>Rhynchosporeae</taxon>
        <taxon>Rhynchospora</taxon>
    </lineage>
</organism>
<dbReference type="InterPro" id="IPR009012">
    <property type="entry name" value="GrpE_head"/>
</dbReference>
<evidence type="ECO:0000256" key="4">
    <source>
        <dbReference type="ARBA" id="ARBA00022741"/>
    </source>
</evidence>
<dbReference type="HAMAP" id="MF_01151">
    <property type="entry name" value="GrpE"/>
    <property type="match status" value="1"/>
</dbReference>
<dbReference type="EMBL" id="JAMRDG010000001">
    <property type="protein sequence ID" value="KAJ3698310.1"/>
    <property type="molecule type" value="Genomic_DNA"/>
</dbReference>
<dbReference type="InterPro" id="IPR018247">
    <property type="entry name" value="EF_Hand_1_Ca_BS"/>
</dbReference>
<feature type="region of interest" description="Disordered" evidence="13">
    <location>
        <begin position="51"/>
        <end position="121"/>
    </location>
</feature>
<dbReference type="GO" id="GO:0051087">
    <property type="term" value="F:protein-folding chaperone binding"/>
    <property type="evidence" value="ECO:0007669"/>
    <property type="project" value="InterPro"/>
</dbReference>
<sequence>MIHRILFRASSITTVPSRVANGLHPLAEFNFYSPAKQDHLSKYSAGLFQRFLCSSEPPPPPGTETAKPEDKSKPQTEKETDNQTKTAATTDAGPNKEVKQRRRSNAPKRTSFSDSDEDDELSRDDLVKLVARKEEMLKNKDKEIEIMKEKVLRSYAEVENIIDRSKREAESSKKYAIQNFAKSLLDVADNLSRASAAVNENISEIDSSKDLSGAAPLLKTLLDGIKMTEKQLSDALKKHGVEKFNPLNEQFDPQRHHALFRIPDVSKPSGTVAAVVKVGYMLHDRVLRPAEVGVTEGQDGDMNKKPTD</sequence>
<evidence type="ECO:0000256" key="8">
    <source>
        <dbReference type="ARBA" id="ARBA00023186"/>
    </source>
</evidence>
<dbReference type="GO" id="GO:0051082">
    <property type="term" value="F:unfolded protein binding"/>
    <property type="evidence" value="ECO:0007669"/>
    <property type="project" value="TreeGrafter"/>
</dbReference>
<keyword evidence="5" id="KW-0067">ATP-binding</keyword>
<name>A0AAD5ZI70_9POAL</name>
<dbReference type="GO" id="GO:0005524">
    <property type="term" value="F:ATP binding"/>
    <property type="evidence" value="ECO:0007669"/>
    <property type="project" value="UniProtKB-KW"/>
</dbReference>
<feature type="compositionally biased region" description="Basic and acidic residues" evidence="13">
    <location>
        <begin position="66"/>
        <end position="82"/>
    </location>
</feature>
<dbReference type="Gene3D" id="2.30.22.10">
    <property type="entry name" value="Head domain of nucleotide exchange factor GrpE"/>
    <property type="match status" value="1"/>
</dbReference>
<comment type="subunit">
    <text evidence="9">Probable component of the PAM complex, at least composed of SSC1 (mtHsp70), MGE1, TIM44, PAM16/TIM16, PAM17 and PAM18/TIM14. Interacts with SSQ1.</text>
</comment>
<evidence type="ECO:0000256" key="13">
    <source>
        <dbReference type="SAM" id="MobiDB-lite"/>
    </source>
</evidence>
<comment type="subcellular location">
    <subcellularLocation>
        <location evidence="1 10">Mitochondrion matrix</location>
    </subcellularLocation>
</comment>
<evidence type="ECO:0000256" key="5">
    <source>
        <dbReference type="ARBA" id="ARBA00022840"/>
    </source>
</evidence>
<dbReference type="InterPro" id="IPR000740">
    <property type="entry name" value="GrpE"/>
</dbReference>
<dbReference type="FunFam" id="3.90.20.20:FF:000005">
    <property type="entry name" value="GrpE protein homolog"/>
    <property type="match status" value="1"/>
</dbReference>
<dbReference type="GO" id="GO:0000774">
    <property type="term" value="F:adenyl-nucleotide exchange factor activity"/>
    <property type="evidence" value="ECO:0007669"/>
    <property type="project" value="InterPro"/>
</dbReference>
<evidence type="ECO:0000256" key="7">
    <source>
        <dbReference type="ARBA" id="ARBA00023128"/>
    </source>
</evidence>
<dbReference type="SUPFAM" id="SSF51064">
    <property type="entry name" value="Head domain of nucleotide exchange factor GrpE"/>
    <property type="match status" value="1"/>
</dbReference>
<comment type="function">
    <text evidence="10">Essential component of the PAM complex, a complex required for the translocation of transit peptide-containing proteins from the inner membrane into the mitochondrial matrix in an ATP-dependent manner.</text>
</comment>
<dbReference type="Pfam" id="PF01025">
    <property type="entry name" value="GrpE"/>
    <property type="match status" value="1"/>
</dbReference>
<dbReference type="GO" id="GO:0001405">
    <property type="term" value="C:PAM complex, Tim23 associated import motor"/>
    <property type="evidence" value="ECO:0007669"/>
    <property type="project" value="TreeGrafter"/>
</dbReference>
<gene>
    <name evidence="14" type="ORF">LUZ61_002015</name>
</gene>
<evidence type="ECO:0000256" key="2">
    <source>
        <dbReference type="ARBA" id="ARBA00009054"/>
    </source>
</evidence>
<evidence type="ECO:0000256" key="1">
    <source>
        <dbReference type="ARBA" id="ARBA00004305"/>
    </source>
</evidence>
<keyword evidence="7 10" id="KW-0496">Mitochondrion</keyword>
<evidence type="ECO:0000313" key="14">
    <source>
        <dbReference type="EMBL" id="KAJ3698310.1"/>
    </source>
</evidence>
<reference evidence="14 15" key="1">
    <citation type="journal article" date="2022" name="Cell">
        <title>Repeat-based holocentromeres influence genome architecture and karyotype evolution.</title>
        <authorList>
            <person name="Hofstatter P.G."/>
            <person name="Thangavel G."/>
            <person name="Lux T."/>
            <person name="Neumann P."/>
            <person name="Vondrak T."/>
            <person name="Novak P."/>
            <person name="Zhang M."/>
            <person name="Costa L."/>
            <person name="Castellani M."/>
            <person name="Scott A."/>
            <person name="Toegelov H."/>
            <person name="Fuchs J."/>
            <person name="Mata-Sucre Y."/>
            <person name="Dias Y."/>
            <person name="Vanzela A.L.L."/>
            <person name="Huettel B."/>
            <person name="Almeida C.C.S."/>
            <person name="Simkova H."/>
            <person name="Souza G."/>
            <person name="Pedrosa-Harand A."/>
            <person name="Macas J."/>
            <person name="Mayer K.F.X."/>
            <person name="Houben A."/>
            <person name="Marques A."/>
        </authorList>
    </citation>
    <scope>NUCLEOTIDE SEQUENCE [LARGE SCALE GENOMIC DNA]</scope>
    <source>
        <strain evidence="14">RhyTen1mFocal</strain>
    </source>
</reference>
<dbReference type="GO" id="GO:0006457">
    <property type="term" value="P:protein folding"/>
    <property type="evidence" value="ECO:0007669"/>
    <property type="project" value="InterPro"/>
</dbReference>
<dbReference type="FunFam" id="2.30.22.10:FF:000002">
    <property type="entry name" value="GrpE protein homolog"/>
    <property type="match status" value="1"/>
</dbReference>
<accession>A0AAD5ZI70</accession>
<comment type="similarity">
    <text evidence="2 11">Belongs to the GrpE family.</text>
</comment>
<dbReference type="Gene3D" id="3.90.20.20">
    <property type="match status" value="1"/>
</dbReference>
<dbReference type="PROSITE" id="PS00018">
    <property type="entry name" value="EF_HAND_1"/>
    <property type="match status" value="1"/>
</dbReference>
<dbReference type="CDD" id="cd00446">
    <property type="entry name" value="GrpE"/>
    <property type="match status" value="1"/>
</dbReference>
<keyword evidence="12" id="KW-0175">Coiled coil</keyword>
<dbReference type="PROSITE" id="PS01071">
    <property type="entry name" value="GRPE"/>
    <property type="match status" value="1"/>
</dbReference>
<evidence type="ECO:0000256" key="6">
    <source>
        <dbReference type="ARBA" id="ARBA00022946"/>
    </source>
</evidence>
<comment type="caution">
    <text evidence="14">The sequence shown here is derived from an EMBL/GenBank/DDBJ whole genome shotgun (WGS) entry which is preliminary data.</text>
</comment>
<evidence type="ECO:0000256" key="3">
    <source>
        <dbReference type="ARBA" id="ARBA00022723"/>
    </source>
</evidence>
<dbReference type="SUPFAM" id="SSF58014">
    <property type="entry name" value="Coiled-coil domain of nucleotide exchange factor GrpE"/>
    <property type="match status" value="1"/>
</dbReference>
<protein>
    <recommendedName>
        <fullName evidence="10">GrpE protein homolog</fullName>
    </recommendedName>
</protein>